<accession>A0A6C0BXU5</accession>
<feature type="domain" description="Treble clef zinc finger" evidence="1">
    <location>
        <begin position="62"/>
        <end position="106"/>
    </location>
</feature>
<protein>
    <recommendedName>
        <fullName evidence="1">Treble clef zinc finger domain-containing protein</fullName>
    </recommendedName>
</protein>
<dbReference type="InterPro" id="IPR025487">
    <property type="entry name" value="DUF4379"/>
</dbReference>
<evidence type="ECO:0000313" key="2">
    <source>
        <dbReference type="EMBL" id="QHS96910.1"/>
    </source>
</evidence>
<proteinExistence type="predicted"/>
<feature type="domain" description="Treble clef zinc finger" evidence="1">
    <location>
        <begin position="303"/>
        <end position="356"/>
    </location>
</feature>
<name>A0A6C0BXU5_9ZZZZ</name>
<feature type="domain" description="Treble clef zinc finger" evidence="1">
    <location>
        <begin position="136"/>
        <end position="186"/>
    </location>
</feature>
<dbReference type="AlphaFoldDB" id="A0A6C0BXU5"/>
<reference evidence="2" key="1">
    <citation type="journal article" date="2020" name="Nature">
        <title>Giant virus diversity and host interactions through global metagenomics.</title>
        <authorList>
            <person name="Schulz F."/>
            <person name="Roux S."/>
            <person name="Paez-Espino D."/>
            <person name="Jungbluth S."/>
            <person name="Walsh D.A."/>
            <person name="Denef V.J."/>
            <person name="McMahon K.D."/>
            <person name="Konstantinidis K.T."/>
            <person name="Eloe-Fadrosh E.A."/>
            <person name="Kyrpides N.C."/>
            <person name="Woyke T."/>
        </authorList>
    </citation>
    <scope>NUCLEOTIDE SEQUENCE</scope>
    <source>
        <strain evidence="2">GVMAG-M-3300020166-5</strain>
    </source>
</reference>
<organism evidence="2">
    <name type="scientific">viral metagenome</name>
    <dbReference type="NCBI Taxonomy" id="1070528"/>
    <lineage>
        <taxon>unclassified sequences</taxon>
        <taxon>metagenomes</taxon>
        <taxon>organismal metagenomes</taxon>
    </lineage>
</organism>
<sequence length="568" mass="67113">MSITNFDMKNKRDYYTRCKPCRAIHNHKNKDSYTSTKKKFSDYDGLTSLGKKKVDCWSAVNDKNPYDVAMGCNKKFWFTCDKCPHEFETSIDKITRSRRWCPYCSNQKKCNKEDCNYCFKKSVADFDGLTPSGNKILDRWSDKNPPTRDIFKQSNKKFWFNCDKCPHDFESYMCTIYKDHWCPYCCVSVRKLCKKKCDYCFKKSFANYDGITPSGKKKVDCWSSKNIQQPWEISVQCNKKFWFNCDNCPHEFVSSLNKVAGNKPGWCPYCCIPSRKLCKTDCDYCFNKSFANLDGLTPSGNKILDRWSDKNKLKPRDVARRSGIKFWFYCDNCPHEFECSLDSIGSKKSCWCPYCCIPSKQLCKKNCDYCFKKSFANSGLTPSGNKILDCCNDKNKLKPRDVHRGSCQVFHFTCDRCDSDFSKSAYHITQRGWCPHCKNKTELKLHNYLLQHNNIKVVEREYKPKWCSTEYIHLVKNKFNIGRYQYRFDFLVTFKNKKQSIIELDGGQHYKAVPSWGTTPLMQQIRDKYKERKAKEKNIPLIRCIQEDVWMEKNDWQIKLENLLQQYH</sequence>
<dbReference type="EMBL" id="MN739281">
    <property type="protein sequence ID" value="QHS96910.1"/>
    <property type="molecule type" value="Genomic_DNA"/>
</dbReference>
<dbReference type="Pfam" id="PF14311">
    <property type="entry name" value="DUF4379"/>
    <property type="match status" value="3"/>
</dbReference>
<evidence type="ECO:0000259" key="1">
    <source>
        <dbReference type="Pfam" id="PF14311"/>
    </source>
</evidence>